<name>A0A3E5BIP1_9BACE</name>
<gene>
    <name evidence="1" type="ORF">DXB65_08255</name>
</gene>
<accession>A0A3E5BIP1</accession>
<dbReference type="AlphaFoldDB" id="A0A3E5BIP1"/>
<dbReference type="InterPro" id="IPR032675">
    <property type="entry name" value="LRR_dom_sf"/>
</dbReference>
<organism evidence="1 2">
    <name type="scientific">Bacteroides oleiciplenus</name>
    <dbReference type="NCBI Taxonomy" id="626931"/>
    <lineage>
        <taxon>Bacteria</taxon>
        <taxon>Pseudomonadati</taxon>
        <taxon>Bacteroidota</taxon>
        <taxon>Bacteroidia</taxon>
        <taxon>Bacteroidales</taxon>
        <taxon>Bacteroidaceae</taxon>
        <taxon>Bacteroides</taxon>
    </lineage>
</organism>
<sequence>MDKLRNVFNKLNLIVDGIACIKISDPEVKRILVEQLDRDGNGEVNENESVNVQIGANWFKGNKKIKTFREMKKFKGLYSSYNNIFNGSTIEEVEFSAGQSLAGGAFSDCLKLHEIILPPDMTLLNWLSNNPTLNHIYLPETLKIIEANQFTYSSLSEITIPENVNTIGAGLCRYCHKLKKVVIKTNFITATGGYFLVDCPNLEELIMYTTTPPTFNWGSFDGTNSMVKIYVPDASVSAYKTTAGWKNRAEYIYPLSSYSGEL</sequence>
<dbReference type="Pfam" id="PF13306">
    <property type="entry name" value="LRR_5"/>
    <property type="match status" value="2"/>
</dbReference>
<proteinExistence type="predicted"/>
<reference evidence="1 2" key="1">
    <citation type="submission" date="2018-08" db="EMBL/GenBank/DDBJ databases">
        <title>A genome reference for cultivated species of the human gut microbiota.</title>
        <authorList>
            <person name="Zou Y."/>
            <person name="Xue W."/>
            <person name="Luo G."/>
        </authorList>
    </citation>
    <scope>NUCLEOTIDE SEQUENCE [LARGE SCALE GENOMIC DNA]</scope>
    <source>
        <strain evidence="1 2">OM05-15BH</strain>
    </source>
</reference>
<evidence type="ECO:0000313" key="1">
    <source>
        <dbReference type="EMBL" id="RGN37477.1"/>
    </source>
</evidence>
<dbReference type="InterPro" id="IPR026906">
    <property type="entry name" value="LRR_5"/>
</dbReference>
<protein>
    <recommendedName>
        <fullName evidence="3">Leucine-rich repeat domain-containing protein</fullName>
    </recommendedName>
</protein>
<dbReference type="Proteomes" id="UP000260983">
    <property type="component" value="Unassembled WGS sequence"/>
</dbReference>
<dbReference type="Gene3D" id="3.80.10.10">
    <property type="entry name" value="Ribonuclease Inhibitor"/>
    <property type="match status" value="1"/>
</dbReference>
<dbReference type="SUPFAM" id="SSF52058">
    <property type="entry name" value="L domain-like"/>
    <property type="match status" value="1"/>
</dbReference>
<evidence type="ECO:0000313" key="2">
    <source>
        <dbReference type="Proteomes" id="UP000260983"/>
    </source>
</evidence>
<comment type="caution">
    <text evidence="1">The sequence shown here is derived from an EMBL/GenBank/DDBJ whole genome shotgun (WGS) entry which is preliminary data.</text>
</comment>
<evidence type="ECO:0008006" key="3">
    <source>
        <dbReference type="Google" id="ProtNLM"/>
    </source>
</evidence>
<dbReference type="EMBL" id="QSUL01000004">
    <property type="protein sequence ID" value="RGN37477.1"/>
    <property type="molecule type" value="Genomic_DNA"/>
</dbReference>